<dbReference type="KEGG" id="mri:Mal4_12120"/>
<protein>
    <submittedName>
        <fullName evidence="4">Pectic acid lyase</fullName>
    </submittedName>
</protein>
<dbReference type="InterPro" id="IPR008930">
    <property type="entry name" value="Terpenoid_cyclase/PrenylTrfase"/>
</dbReference>
<evidence type="ECO:0000259" key="3">
    <source>
        <dbReference type="Pfam" id="PF13243"/>
    </source>
</evidence>
<feature type="transmembrane region" description="Helical" evidence="2">
    <location>
        <begin position="50"/>
        <end position="75"/>
    </location>
</feature>
<reference evidence="4 5" key="1">
    <citation type="submission" date="2019-02" db="EMBL/GenBank/DDBJ databases">
        <title>Deep-cultivation of Planctomycetes and their phenomic and genomic characterization uncovers novel biology.</title>
        <authorList>
            <person name="Wiegand S."/>
            <person name="Jogler M."/>
            <person name="Boedeker C."/>
            <person name="Pinto D."/>
            <person name="Vollmers J."/>
            <person name="Rivas-Marin E."/>
            <person name="Kohn T."/>
            <person name="Peeters S.H."/>
            <person name="Heuer A."/>
            <person name="Rast P."/>
            <person name="Oberbeckmann S."/>
            <person name="Bunk B."/>
            <person name="Jeske O."/>
            <person name="Meyerdierks A."/>
            <person name="Storesund J.E."/>
            <person name="Kallscheuer N."/>
            <person name="Luecker S."/>
            <person name="Lage O.M."/>
            <person name="Pohl T."/>
            <person name="Merkel B.J."/>
            <person name="Hornburger P."/>
            <person name="Mueller R.-W."/>
            <person name="Bruemmer F."/>
            <person name="Labrenz M."/>
            <person name="Spormann A.M."/>
            <person name="Op den Camp H."/>
            <person name="Overmann J."/>
            <person name="Amann R."/>
            <person name="Jetten M.S.M."/>
            <person name="Mascher T."/>
            <person name="Medema M.H."/>
            <person name="Devos D.P."/>
            <person name="Kaster A.-K."/>
            <person name="Ovreas L."/>
            <person name="Rohde M."/>
            <person name="Galperin M.Y."/>
            <person name="Jogler C."/>
        </authorList>
    </citation>
    <scope>NUCLEOTIDE SEQUENCE [LARGE SCALE GENOMIC DNA]</scope>
    <source>
        <strain evidence="4 5">Mal4</strain>
    </source>
</reference>
<accession>A0A517Z365</accession>
<dbReference type="OrthoDB" id="238862at2"/>
<dbReference type="Proteomes" id="UP000320496">
    <property type="component" value="Chromosome"/>
</dbReference>
<evidence type="ECO:0000313" key="4">
    <source>
        <dbReference type="EMBL" id="QDU36911.1"/>
    </source>
</evidence>
<keyword evidence="5" id="KW-1185">Reference proteome</keyword>
<keyword evidence="2" id="KW-1133">Transmembrane helix</keyword>
<dbReference type="GO" id="GO:0016829">
    <property type="term" value="F:lyase activity"/>
    <property type="evidence" value="ECO:0007669"/>
    <property type="project" value="UniProtKB-KW"/>
</dbReference>
<proteinExistence type="predicted"/>
<feature type="region of interest" description="Disordered" evidence="1">
    <location>
        <begin position="1"/>
        <end position="26"/>
    </location>
</feature>
<keyword evidence="2" id="KW-0812">Transmembrane</keyword>
<organism evidence="4 5">
    <name type="scientific">Maioricimonas rarisocia</name>
    <dbReference type="NCBI Taxonomy" id="2528026"/>
    <lineage>
        <taxon>Bacteria</taxon>
        <taxon>Pseudomonadati</taxon>
        <taxon>Planctomycetota</taxon>
        <taxon>Planctomycetia</taxon>
        <taxon>Planctomycetales</taxon>
        <taxon>Planctomycetaceae</taxon>
        <taxon>Maioricimonas</taxon>
    </lineage>
</organism>
<feature type="domain" description="Squalene cyclase C-terminal" evidence="3">
    <location>
        <begin position="172"/>
        <end position="256"/>
    </location>
</feature>
<dbReference type="SUPFAM" id="SSF48239">
    <property type="entry name" value="Terpenoid cyclases/Protein prenyltransferases"/>
    <property type="match status" value="1"/>
</dbReference>
<sequence>MTDSASSRRNSADKRAPRQSRRSQRPLIQVTEADTDDDWRTRLRRLARTGIPGLMSSLAFHALLLLVMALIVVTLDRPPTLPPLELGWIVERPEPEIAESDVPEIRIPSIQLPQAGPPERPDEPEASEPAAQSGNRDEPPAVIPVPTKDLLELRRDALQEDGPAGHDADVIEAVRRSLDWFAKQQQSDGRWQLEGPYPDGVTQSRFRADAGATALALLCFVGAGQTHQDGNYVEVVRSGVDWLRSAQKPTGEIFERSEIGLEPRFYAHSQATIVLCELLTLTGDESLREPATRAVAYLLEAQNPEQGGWRYHQLTATGEGDVSVTGWALMALHSARMADIDVPPETWLLASQFLDTSQEHPGDAAFYKYRPSFPVNRGQRLSMTAEGLLCRQWLGWPRNLPALQRGVAFLTDEDNRPVWDDGKRNVYAWYYVAQTLHNLGGDDWEQWYAHTAPVLVTRQVKSGRSRGSWHPHRPPGSPHEWSQIVGRLYFTAMCTLILETPFRHGSVYE</sequence>
<dbReference type="InterPro" id="IPR032696">
    <property type="entry name" value="SQ_cyclase_C"/>
</dbReference>
<dbReference type="Gene3D" id="1.50.10.20">
    <property type="match status" value="2"/>
</dbReference>
<keyword evidence="4" id="KW-0456">Lyase</keyword>
<gene>
    <name evidence="4" type="ORF">Mal4_12120</name>
</gene>
<dbReference type="Pfam" id="PF13243">
    <property type="entry name" value="SQHop_cyclase_C"/>
    <property type="match status" value="1"/>
</dbReference>
<evidence type="ECO:0000313" key="5">
    <source>
        <dbReference type="Proteomes" id="UP000320496"/>
    </source>
</evidence>
<dbReference type="EMBL" id="CP036275">
    <property type="protein sequence ID" value="QDU36911.1"/>
    <property type="molecule type" value="Genomic_DNA"/>
</dbReference>
<evidence type="ECO:0000256" key="1">
    <source>
        <dbReference type="SAM" id="MobiDB-lite"/>
    </source>
</evidence>
<evidence type="ECO:0000256" key="2">
    <source>
        <dbReference type="SAM" id="Phobius"/>
    </source>
</evidence>
<dbReference type="AlphaFoldDB" id="A0A517Z365"/>
<keyword evidence="2" id="KW-0472">Membrane</keyword>
<dbReference type="CDD" id="cd00688">
    <property type="entry name" value="ISOPREN_C2_like"/>
    <property type="match status" value="1"/>
</dbReference>
<name>A0A517Z365_9PLAN</name>
<feature type="region of interest" description="Disordered" evidence="1">
    <location>
        <begin position="99"/>
        <end position="143"/>
    </location>
</feature>